<feature type="transmembrane region" description="Helical" evidence="1">
    <location>
        <begin position="189"/>
        <end position="205"/>
    </location>
</feature>
<dbReference type="RefSeq" id="WP_011054151.1">
    <property type="nucleotide sequence ID" value="NC_004070.1"/>
</dbReference>
<dbReference type="PANTHER" id="PTHR40076">
    <property type="entry name" value="MEMBRANE PROTEIN-RELATED"/>
    <property type="match status" value="1"/>
</dbReference>
<dbReference type="EMBL" id="AE014074">
    <property type="protein sequence ID" value="AAM78755.1"/>
    <property type="molecule type" value="Genomic_DNA"/>
</dbReference>
<feature type="transmembrane region" description="Helical" evidence="1">
    <location>
        <begin position="57"/>
        <end position="81"/>
    </location>
</feature>
<dbReference type="KEGG" id="spg:SpyM3_0148"/>
<dbReference type="Pfam" id="PF06161">
    <property type="entry name" value="DUF975"/>
    <property type="match status" value="1"/>
</dbReference>
<protein>
    <recommendedName>
        <fullName evidence="4">Integral membrane protein</fullName>
    </recommendedName>
</protein>
<feature type="transmembrane region" description="Helical" evidence="1">
    <location>
        <begin position="21"/>
        <end position="37"/>
    </location>
</feature>
<evidence type="ECO:0000313" key="3">
    <source>
        <dbReference type="Proteomes" id="UP000000564"/>
    </source>
</evidence>
<feature type="transmembrane region" description="Helical" evidence="1">
    <location>
        <begin position="148"/>
        <end position="169"/>
    </location>
</feature>
<proteinExistence type="predicted"/>
<evidence type="ECO:0008006" key="4">
    <source>
        <dbReference type="Google" id="ProtNLM"/>
    </source>
</evidence>
<evidence type="ECO:0000256" key="1">
    <source>
        <dbReference type="SAM" id="Phobius"/>
    </source>
</evidence>
<keyword evidence="1" id="KW-0812">Transmembrane</keyword>
<accession>A0A0H2UT76</accession>
<reference evidence="2 3" key="1">
    <citation type="journal article" date="2002" name="Proc. Natl. Acad. Sci. U.S.A.">
        <title>Genome sequence of a serotype M3 strain of group A Streptococcus: phage-encoded toxins, the high-virulence phenotype, and clone emergence.</title>
        <authorList>
            <person name="Beres S.B."/>
            <person name="Sylva G.L."/>
            <person name="Barbian K.D."/>
            <person name="Lei B."/>
            <person name="Hoff J.S."/>
            <person name="Mammarella N.D."/>
            <person name="Liu M.Y."/>
            <person name="Smoot J.C."/>
            <person name="Porcella S.F."/>
            <person name="Parkins L.D."/>
            <person name="Campbell D.S."/>
            <person name="Smith T.M."/>
            <person name="McCormick J.K."/>
            <person name="Leung D.Y."/>
            <person name="Schlievert P.M."/>
            <person name="Musser J.M."/>
        </authorList>
    </citation>
    <scope>NUCLEOTIDE SEQUENCE [LARGE SCALE GENOMIC DNA]</scope>
    <source>
        <strain evidence="3">ATCC BAA-595 / MGAS315</strain>
    </source>
</reference>
<feature type="transmembrane region" description="Helical" evidence="1">
    <location>
        <begin position="124"/>
        <end position="141"/>
    </location>
</feature>
<evidence type="ECO:0000313" key="2">
    <source>
        <dbReference type="EMBL" id="AAM78755.1"/>
    </source>
</evidence>
<name>A0A0H2UT76_STRP3</name>
<dbReference type="PANTHER" id="PTHR40076:SF1">
    <property type="entry name" value="MEMBRANE PROTEIN"/>
    <property type="match status" value="1"/>
</dbReference>
<dbReference type="InterPro" id="IPR010380">
    <property type="entry name" value="DUF975"/>
</dbReference>
<dbReference type="Proteomes" id="UP000000564">
    <property type="component" value="Chromosome"/>
</dbReference>
<keyword evidence="1" id="KW-0472">Membrane</keyword>
<organism evidence="2 3">
    <name type="scientific">Streptococcus pyogenes serotype M3 (strain ATCC BAA-595 / MGAS315)</name>
    <dbReference type="NCBI Taxonomy" id="198466"/>
    <lineage>
        <taxon>Bacteria</taxon>
        <taxon>Bacillati</taxon>
        <taxon>Bacillota</taxon>
        <taxon>Bacilli</taxon>
        <taxon>Lactobacillales</taxon>
        <taxon>Streptococcaceae</taxon>
        <taxon>Streptococcus</taxon>
    </lineage>
</organism>
<dbReference type="HOGENOM" id="CLU_045673_4_0_9"/>
<sequence length="287" mass="32814">MSIKAIKGQARDTLKNLSGKYLLFLIPTLLFMFHFGIEIHQGYVLSSGIEVSLAASYFPLLLGLILSLFILSASFTMIDVVRHFRQKVSFAESTTAFSKEFFGNLLVLAITKWLFFLIWSLIWFFGLFIFLSGLSAFLVNAKSGSSTVISLIFLLFGAVLSLIGFGIYINRYYAYSLSEYLLYDKVKEGTYLGAIAVIKTSVAMMKGYKWKLFFLQLSFTGWFLLNIVTFGLLNIYLLPYFTTANVIFYDQLKKRFKDKDDPIEGEHLSLHQLNKKPTPMMYDDQKD</sequence>
<gene>
    <name evidence="2" type="ordered locus">SpyM3_0148</name>
</gene>
<keyword evidence="1" id="KW-1133">Transmembrane helix</keyword>
<dbReference type="AlphaFoldDB" id="A0A0H2UT76"/>